<evidence type="ECO:0000256" key="1">
    <source>
        <dbReference type="SAM" id="MobiDB-lite"/>
    </source>
</evidence>
<accession>A0AA37U109</accession>
<keyword evidence="3" id="KW-1185">Reference proteome</keyword>
<dbReference type="Proteomes" id="UP001157355">
    <property type="component" value="Unassembled WGS sequence"/>
</dbReference>
<reference evidence="2 3" key="1">
    <citation type="journal article" date="2014" name="Int. J. Syst. Evol. Microbiol.">
        <title>Complete genome sequence of Corynebacterium casei LMG S-19264T (=DSM 44701T), isolated from a smear-ripened cheese.</title>
        <authorList>
            <consortium name="US DOE Joint Genome Institute (JGI-PGF)"/>
            <person name="Walter F."/>
            <person name="Albersmeier A."/>
            <person name="Kalinowski J."/>
            <person name="Ruckert C."/>
        </authorList>
    </citation>
    <scope>NUCLEOTIDE SEQUENCE [LARGE SCALE GENOMIC DNA]</scope>
    <source>
        <strain evidence="2 3">NBRC 111766</strain>
    </source>
</reference>
<feature type="region of interest" description="Disordered" evidence="1">
    <location>
        <begin position="85"/>
        <end position="105"/>
    </location>
</feature>
<sequence>MVDPLIRAALHLAVQAADPAEVEKVSTIAEAQLEDEETKVTRILIGWSEKRLPESNEMKAEVRKVVEDIVKGAEDILDSLERLATKEELSGSGNDDEATTSLSKL</sequence>
<evidence type="ECO:0000313" key="2">
    <source>
        <dbReference type="EMBL" id="GLS86701.1"/>
    </source>
</evidence>
<gene>
    <name evidence="2" type="ORF">GCM10010873_16750</name>
</gene>
<comment type="caution">
    <text evidence="2">The sequence shown here is derived from an EMBL/GenBank/DDBJ whole genome shotgun (WGS) entry which is preliminary data.</text>
</comment>
<name>A0AA37U109_9RHOB</name>
<proteinExistence type="predicted"/>
<protein>
    <submittedName>
        <fullName evidence="2">Uncharacterized protein</fullName>
    </submittedName>
</protein>
<dbReference type="EMBL" id="BSPP01000005">
    <property type="protein sequence ID" value="GLS86701.1"/>
    <property type="molecule type" value="Genomic_DNA"/>
</dbReference>
<evidence type="ECO:0000313" key="3">
    <source>
        <dbReference type="Proteomes" id="UP001157355"/>
    </source>
</evidence>
<organism evidence="2 3">
    <name type="scientific">Cypionkella aquatica</name>
    <dbReference type="NCBI Taxonomy" id="1756042"/>
    <lineage>
        <taxon>Bacteria</taxon>
        <taxon>Pseudomonadati</taxon>
        <taxon>Pseudomonadota</taxon>
        <taxon>Alphaproteobacteria</taxon>
        <taxon>Rhodobacterales</taxon>
        <taxon>Paracoccaceae</taxon>
        <taxon>Cypionkella</taxon>
    </lineage>
</organism>
<dbReference type="AlphaFoldDB" id="A0AA37U109"/>